<reference evidence="6 7" key="1">
    <citation type="submission" date="2009-09" db="EMBL/GenBank/DDBJ databases">
        <authorList>
            <person name="Weinstock G."/>
            <person name="Sodergren E."/>
            <person name="Clifton S."/>
            <person name="Fulton L."/>
            <person name="Fulton B."/>
            <person name="Courtney L."/>
            <person name="Fronick C."/>
            <person name="Harrison M."/>
            <person name="Strong C."/>
            <person name="Farmer C."/>
            <person name="Delahaunty K."/>
            <person name="Markovic C."/>
            <person name="Hall O."/>
            <person name="Minx P."/>
            <person name="Tomlinson C."/>
            <person name="Mitreva M."/>
            <person name="Nelson J."/>
            <person name="Hou S."/>
            <person name="Wollam A."/>
            <person name="Pepin K.H."/>
            <person name="Johnson M."/>
            <person name="Bhonagiri V."/>
            <person name="Nash W.E."/>
            <person name="Warren W."/>
            <person name="Chinwalla A."/>
            <person name="Mardis E.R."/>
            <person name="Wilson R.K."/>
        </authorList>
    </citation>
    <scope>NUCLEOTIDE SEQUENCE [LARGE SCALE GENOMIC DNA]</scope>
    <source>
        <strain evidence="6 7">F0319</strain>
    </source>
</reference>
<evidence type="ECO:0000256" key="2">
    <source>
        <dbReference type="ARBA" id="ARBA00022692"/>
    </source>
</evidence>
<feature type="transmembrane region" description="Helical" evidence="5">
    <location>
        <begin position="39"/>
        <end position="61"/>
    </location>
</feature>
<feature type="transmembrane region" description="Helical" evidence="5">
    <location>
        <begin position="168"/>
        <end position="189"/>
    </location>
</feature>
<dbReference type="Pfam" id="PF01758">
    <property type="entry name" value="SBF"/>
    <property type="match status" value="1"/>
</dbReference>
<dbReference type="AlphaFoldDB" id="C9MQS4"/>
<comment type="subcellular location">
    <subcellularLocation>
        <location evidence="1">Membrane</location>
        <topology evidence="1">Multi-pass membrane protein</topology>
    </subcellularLocation>
</comment>
<keyword evidence="7" id="KW-1185">Reference proteome</keyword>
<gene>
    <name evidence="6" type="ORF">HMPREF0973_01974</name>
</gene>
<dbReference type="Proteomes" id="UP000003327">
    <property type="component" value="Unassembled WGS sequence"/>
</dbReference>
<evidence type="ECO:0000313" key="6">
    <source>
        <dbReference type="EMBL" id="EEX18189.1"/>
    </source>
</evidence>
<proteinExistence type="predicted"/>
<dbReference type="InterPro" id="IPR002657">
    <property type="entry name" value="BilAc:Na_symport/Acr3"/>
</dbReference>
<dbReference type="eggNOG" id="COG0385">
    <property type="taxonomic scope" value="Bacteria"/>
</dbReference>
<dbReference type="STRING" id="649761.HMPREF0973_01974"/>
<dbReference type="EMBL" id="ACVA01000047">
    <property type="protein sequence ID" value="EEX18189.1"/>
    <property type="molecule type" value="Genomic_DNA"/>
</dbReference>
<evidence type="ECO:0000256" key="1">
    <source>
        <dbReference type="ARBA" id="ARBA00004141"/>
    </source>
</evidence>
<evidence type="ECO:0000256" key="3">
    <source>
        <dbReference type="ARBA" id="ARBA00022989"/>
    </source>
</evidence>
<feature type="transmembrane region" description="Helical" evidence="5">
    <location>
        <begin position="73"/>
        <end position="95"/>
    </location>
</feature>
<dbReference type="OrthoDB" id="9809647at2"/>
<feature type="transmembrane region" description="Helical" evidence="5">
    <location>
        <begin position="101"/>
        <end position="123"/>
    </location>
</feature>
<feature type="transmembrane region" description="Helical" evidence="5">
    <location>
        <begin position="12"/>
        <end position="33"/>
    </location>
</feature>
<evidence type="ECO:0000313" key="7">
    <source>
        <dbReference type="Proteomes" id="UP000003327"/>
    </source>
</evidence>
<organism evidence="6 7">
    <name type="scientific">Prevotella veroralis F0319</name>
    <dbReference type="NCBI Taxonomy" id="649761"/>
    <lineage>
        <taxon>Bacteria</taxon>
        <taxon>Pseudomonadati</taxon>
        <taxon>Bacteroidota</taxon>
        <taxon>Bacteroidia</taxon>
        <taxon>Bacteroidales</taxon>
        <taxon>Prevotellaceae</taxon>
        <taxon>Prevotella</taxon>
    </lineage>
</organism>
<name>C9MQS4_9BACT</name>
<feature type="transmembrane region" description="Helical" evidence="5">
    <location>
        <begin position="135"/>
        <end position="156"/>
    </location>
</feature>
<evidence type="ECO:0000256" key="4">
    <source>
        <dbReference type="ARBA" id="ARBA00023136"/>
    </source>
</evidence>
<dbReference type="RefSeq" id="WP_004383668.1">
    <property type="nucleotide sequence ID" value="NZ_GG698714.1"/>
</dbReference>
<keyword evidence="3 5" id="KW-1133">Transmembrane helix</keyword>
<protein>
    <submittedName>
        <fullName evidence="6">Sodium bile acid symporter family protein</fullName>
    </submittedName>
</protein>
<accession>C9MQS4</accession>
<feature type="transmembrane region" description="Helical" evidence="5">
    <location>
        <begin position="235"/>
        <end position="255"/>
    </location>
</feature>
<keyword evidence="4 5" id="KW-0472">Membrane</keyword>
<keyword evidence="2 5" id="KW-0812">Transmembrane</keyword>
<dbReference type="Gene3D" id="1.20.1530.20">
    <property type="match status" value="1"/>
</dbReference>
<dbReference type="InterPro" id="IPR038770">
    <property type="entry name" value="Na+/solute_symporter_sf"/>
</dbReference>
<comment type="caution">
    <text evidence="6">The sequence shown here is derived from an EMBL/GenBank/DDBJ whole genome shotgun (WGS) entry which is preliminary data.</text>
</comment>
<sequence length="323" mass="35878">MKKSIQFLKDWTLPVSIATGAVLYLLFAFIPALDNASGILAPVFEAILPLFMFLVLYVTFCKVDYHKLIPVKWHLWVGLFQIVSVIVIVGWIMYFHATGKALILLEAILTCIIGPCASAAAVVTQKIGGDLTEMVTYTFISNFICAILIPVCFPLIETNMGLTFTGAFLLILNKVSLVLIVPMILAYITKHWHLLRPLYRWIINVNDLSYYLWCASLLIVSGTTVKNIVHANVGVSFLLLIAISSLVLCLLQFTAGKSIGAFFHNAVNSGQALGQKNTTFAIWIANTYLNPLSTVGPGCYILWQNIINSVEIWHYSKSNKRTN</sequence>
<dbReference type="GO" id="GO:0016020">
    <property type="term" value="C:membrane"/>
    <property type="evidence" value="ECO:0007669"/>
    <property type="project" value="UniProtKB-SubCell"/>
</dbReference>
<dbReference type="HOGENOM" id="CLU_077393_0_0_10"/>
<evidence type="ECO:0000256" key="5">
    <source>
        <dbReference type="SAM" id="Phobius"/>
    </source>
</evidence>